<evidence type="ECO:0000313" key="8">
    <source>
        <dbReference type="Proteomes" id="UP000663792"/>
    </source>
</evidence>
<dbReference type="AlphaFoldDB" id="A0A938YIR9"/>
<dbReference type="Proteomes" id="UP000663792">
    <property type="component" value="Unassembled WGS sequence"/>
</dbReference>
<keyword evidence="5 6" id="KW-0472">Membrane</keyword>
<dbReference type="PANTHER" id="PTHR39087:SF2">
    <property type="entry name" value="UPF0104 MEMBRANE PROTEIN MJ1595"/>
    <property type="match status" value="1"/>
</dbReference>
<gene>
    <name evidence="7" type="ORF">JL106_16565</name>
</gene>
<dbReference type="GO" id="GO:0005886">
    <property type="term" value="C:plasma membrane"/>
    <property type="evidence" value="ECO:0007669"/>
    <property type="project" value="UniProtKB-SubCell"/>
</dbReference>
<evidence type="ECO:0000256" key="2">
    <source>
        <dbReference type="ARBA" id="ARBA00022475"/>
    </source>
</evidence>
<protein>
    <submittedName>
        <fullName evidence="7">UPF0104 family protein</fullName>
    </submittedName>
</protein>
<reference evidence="7" key="1">
    <citation type="submission" date="2021-01" db="EMBL/GenBank/DDBJ databases">
        <title>YIM 132084 draft genome.</title>
        <authorList>
            <person name="An D."/>
        </authorList>
    </citation>
    <scope>NUCLEOTIDE SEQUENCE</scope>
    <source>
        <strain evidence="7">YIM 132084</strain>
    </source>
</reference>
<evidence type="ECO:0000256" key="4">
    <source>
        <dbReference type="ARBA" id="ARBA00022989"/>
    </source>
</evidence>
<dbReference type="EMBL" id="JAERWK010000021">
    <property type="protein sequence ID" value="MBM9468899.1"/>
    <property type="molecule type" value="Genomic_DNA"/>
</dbReference>
<evidence type="ECO:0000256" key="1">
    <source>
        <dbReference type="ARBA" id="ARBA00004651"/>
    </source>
</evidence>
<feature type="transmembrane region" description="Helical" evidence="6">
    <location>
        <begin position="93"/>
        <end position="115"/>
    </location>
</feature>
<keyword evidence="8" id="KW-1185">Reference proteome</keyword>
<keyword evidence="3 6" id="KW-0812">Transmembrane</keyword>
<evidence type="ECO:0000256" key="3">
    <source>
        <dbReference type="ARBA" id="ARBA00022692"/>
    </source>
</evidence>
<name>A0A938YIR9_9ACTN</name>
<dbReference type="NCBIfam" id="TIGR00374">
    <property type="entry name" value="flippase-like domain"/>
    <property type="match status" value="1"/>
</dbReference>
<keyword evidence="2" id="KW-1003">Cell membrane</keyword>
<dbReference type="InterPro" id="IPR022791">
    <property type="entry name" value="L-PG_synthase/AglD"/>
</dbReference>
<organism evidence="7 8">
    <name type="scientific">Nakamurella leprariae</name>
    <dbReference type="NCBI Taxonomy" id="2803911"/>
    <lineage>
        <taxon>Bacteria</taxon>
        <taxon>Bacillati</taxon>
        <taxon>Actinomycetota</taxon>
        <taxon>Actinomycetes</taxon>
        <taxon>Nakamurellales</taxon>
        <taxon>Nakamurellaceae</taxon>
        <taxon>Nakamurella</taxon>
    </lineage>
</organism>
<evidence type="ECO:0000256" key="6">
    <source>
        <dbReference type="SAM" id="Phobius"/>
    </source>
</evidence>
<dbReference type="PANTHER" id="PTHR39087">
    <property type="entry name" value="UPF0104 MEMBRANE PROTEIN MJ1595"/>
    <property type="match status" value="1"/>
</dbReference>
<proteinExistence type="predicted"/>
<comment type="caution">
    <text evidence="7">The sequence shown here is derived from an EMBL/GenBank/DDBJ whole genome shotgun (WGS) entry which is preliminary data.</text>
</comment>
<evidence type="ECO:0000256" key="5">
    <source>
        <dbReference type="ARBA" id="ARBA00023136"/>
    </source>
</evidence>
<accession>A0A938YIR9</accession>
<comment type="subcellular location">
    <subcellularLocation>
        <location evidence="1">Cell membrane</location>
        <topology evidence="1">Multi-pass membrane protein</topology>
    </subcellularLocation>
</comment>
<sequence>MVRRRHPGHAPDRHRPPGWQRTVEALRTTGRDLRALPGSVVARSIVLGALTWVADLAALLVVCTAFGIDVTLVQAATLHLGSQAARQFTVTPGAVGIVEVVLIGGLVSLGAPAAAATAAVLLYRVASHWIPMALGGLAARAPGRRAPRRSVTRRGLG</sequence>
<keyword evidence="4 6" id="KW-1133">Transmembrane helix</keyword>
<dbReference type="Pfam" id="PF03706">
    <property type="entry name" value="LPG_synthase_TM"/>
    <property type="match status" value="1"/>
</dbReference>
<evidence type="ECO:0000313" key="7">
    <source>
        <dbReference type="EMBL" id="MBM9468899.1"/>
    </source>
</evidence>